<name>A0AAE1YEX8_9LAMI</name>
<proteinExistence type="predicted"/>
<evidence type="ECO:0000313" key="2">
    <source>
        <dbReference type="Proteomes" id="UP001293254"/>
    </source>
</evidence>
<dbReference type="Proteomes" id="UP001293254">
    <property type="component" value="Unassembled WGS sequence"/>
</dbReference>
<accession>A0AAE1YEX8</accession>
<dbReference type="EMBL" id="JACGWO010000004">
    <property type="protein sequence ID" value="KAK4428904.1"/>
    <property type="molecule type" value="Genomic_DNA"/>
</dbReference>
<reference evidence="1" key="2">
    <citation type="journal article" date="2024" name="Plant">
        <title>Genomic evolution and insights into agronomic trait innovations of Sesamum species.</title>
        <authorList>
            <person name="Miao H."/>
            <person name="Wang L."/>
            <person name="Qu L."/>
            <person name="Liu H."/>
            <person name="Sun Y."/>
            <person name="Le M."/>
            <person name="Wang Q."/>
            <person name="Wei S."/>
            <person name="Zheng Y."/>
            <person name="Lin W."/>
            <person name="Duan Y."/>
            <person name="Cao H."/>
            <person name="Xiong S."/>
            <person name="Wang X."/>
            <person name="Wei L."/>
            <person name="Li C."/>
            <person name="Ma Q."/>
            <person name="Ju M."/>
            <person name="Zhao R."/>
            <person name="Li G."/>
            <person name="Mu C."/>
            <person name="Tian Q."/>
            <person name="Mei H."/>
            <person name="Zhang T."/>
            <person name="Gao T."/>
            <person name="Zhang H."/>
        </authorList>
    </citation>
    <scope>NUCLEOTIDE SEQUENCE</scope>
    <source>
        <strain evidence="1">3651</strain>
    </source>
</reference>
<evidence type="ECO:0000313" key="1">
    <source>
        <dbReference type="EMBL" id="KAK4428904.1"/>
    </source>
</evidence>
<keyword evidence="2" id="KW-1185">Reference proteome</keyword>
<comment type="caution">
    <text evidence="1">The sequence shown here is derived from an EMBL/GenBank/DDBJ whole genome shotgun (WGS) entry which is preliminary data.</text>
</comment>
<gene>
    <name evidence="1" type="ORF">Salat_1190300</name>
</gene>
<reference evidence="1" key="1">
    <citation type="submission" date="2020-06" db="EMBL/GenBank/DDBJ databases">
        <authorList>
            <person name="Li T."/>
            <person name="Hu X."/>
            <person name="Zhang T."/>
            <person name="Song X."/>
            <person name="Zhang H."/>
            <person name="Dai N."/>
            <person name="Sheng W."/>
            <person name="Hou X."/>
            <person name="Wei L."/>
        </authorList>
    </citation>
    <scope>NUCLEOTIDE SEQUENCE</scope>
    <source>
        <strain evidence="1">3651</strain>
        <tissue evidence="1">Leaf</tissue>
    </source>
</reference>
<dbReference type="AlphaFoldDB" id="A0AAE1YEX8"/>
<sequence>MTIHYGGIVTNTEYVGGETYKFEHVDYKLVGLESEEFDDSDSEYDYRIDQDQDEDEEEYVTAENDDWVFQGEELVDNVVKEAEEGNKGEAKVQDSNVEGLRVDDIDIDD</sequence>
<protein>
    <submittedName>
        <fullName evidence="1">Uncharacterized protein</fullName>
    </submittedName>
</protein>
<organism evidence="1 2">
    <name type="scientific">Sesamum alatum</name>
    <dbReference type="NCBI Taxonomy" id="300844"/>
    <lineage>
        <taxon>Eukaryota</taxon>
        <taxon>Viridiplantae</taxon>
        <taxon>Streptophyta</taxon>
        <taxon>Embryophyta</taxon>
        <taxon>Tracheophyta</taxon>
        <taxon>Spermatophyta</taxon>
        <taxon>Magnoliopsida</taxon>
        <taxon>eudicotyledons</taxon>
        <taxon>Gunneridae</taxon>
        <taxon>Pentapetalae</taxon>
        <taxon>asterids</taxon>
        <taxon>lamiids</taxon>
        <taxon>Lamiales</taxon>
        <taxon>Pedaliaceae</taxon>
        <taxon>Sesamum</taxon>
    </lineage>
</organism>